<feature type="non-terminal residue" evidence="5">
    <location>
        <position position="1"/>
    </location>
</feature>
<dbReference type="AlphaFoldDB" id="A0AAQ2EPI4"/>
<dbReference type="InterPro" id="IPR009014">
    <property type="entry name" value="Transketo_C/PFOR_II"/>
</dbReference>
<evidence type="ECO:0000313" key="6">
    <source>
        <dbReference type="Proteomes" id="UP000305423"/>
    </source>
</evidence>
<dbReference type="SUPFAM" id="SSF52518">
    <property type="entry name" value="Thiamin diphosphate-binding fold (THDP-binding)"/>
    <property type="match status" value="1"/>
</dbReference>
<accession>A0AAQ2EPI4</accession>
<comment type="cofactor">
    <cofactor evidence="1">
        <name>thiamine diphosphate</name>
        <dbReference type="ChEBI" id="CHEBI:58937"/>
    </cofactor>
</comment>
<dbReference type="InterPro" id="IPR029061">
    <property type="entry name" value="THDP-binding"/>
</dbReference>
<keyword evidence="2" id="KW-0560">Oxidoreductase</keyword>
<name>A0AAQ2EPI4_PSEO7</name>
<evidence type="ECO:0000259" key="4">
    <source>
        <dbReference type="Pfam" id="PF02780"/>
    </source>
</evidence>
<protein>
    <submittedName>
        <fullName evidence="5">Alpha-ketoacid dehydrogenase subunit beta</fullName>
    </submittedName>
</protein>
<reference evidence="5 6" key="1">
    <citation type="submission" date="2017-12" db="EMBL/GenBank/DDBJ databases">
        <authorList>
            <person name="Paulsen S."/>
            <person name="Gram L.K."/>
        </authorList>
    </citation>
    <scope>NUCLEOTIDE SEQUENCE [LARGE SCALE GENOMIC DNA]</scope>
    <source>
        <strain evidence="5 6">S1607</strain>
    </source>
</reference>
<sequence length="89" mass="9772">PYQAKGLLRACIKDDNPVIFFEPKRLYRASTGEVPEGDYSIELGKAEVVQEGTDITVLAWGAQMEIVESAAEQANEQGISCEVIDLRSI</sequence>
<evidence type="ECO:0000256" key="1">
    <source>
        <dbReference type="ARBA" id="ARBA00001964"/>
    </source>
</evidence>
<evidence type="ECO:0000256" key="3">
    <source>
        <dbReference type="ARBA" id="ARBA00023052"/>
    </source>
</evidence>
<feature type="domain" description="Transketolase C-terminal" evidence="4">
    <location>
        <begin position="44"/>
        <end position="89"/>
    </location>
</feature>
<dbReference type="EMBL" id="PNEL01000174">
    <property type="protein sequence ID" value="TMN70990.1"/>
    <property type="molecule type" value="Genomic_DNA"/>
</dbReference>
<evidence type="ECO:0000256" key="2">
    <source>
        <dbReference type="ARBA" id="ARBA00023002"/>
    </source>
</evidence>
<comment type="caution">
    <text evidence="5">The sequence shown here is derived from an EMBL/GenBank/DDBJ whole genome shotgun (WGS) entry which is preliminary data.</text>
</comment>
<proteinExistence type="predicted"/>
<reference evidence="6" key="2">
    <citation type="submission" date="2019-06" db="EMBL/GenBank/DDBJ databases">
        <title>Co-occurence of chitin degradation, pigmentation and bioactivity in marine Pseudoalteromonas.</title>
        <authorList>
            <person name="Sonnenschein E.C."/>
            <person name="Bech P.K."/>
        </authorList>
    </citation>
    <scope>NUCLEOTIDE SEQUENCE [LARGE SCALE GENOMIC DNA]</scope>
    <source>
        <strain evidence="6">S1607</strain>
    </source>
</reference>
<dbReference type="InterPro" id="IPR033248">
    <property type="entry name" value="Transketolase_C"/>
</dbReference>
<dbReference type="Gene3D" id="3.40.50.920">
    <property type="match status" value="1"/>
</dbReference>
<dbReference type="GO" id="GO:0016491">
    <property type="term" value="F:oxidoreductase activity"/>
    <property type="evidence" value="ECO:0007669"/>
    <property type="project" value="UniProtKB-KW"/>
</dbReference>
<dbReference type="PANTHER" id="PTHR43257:SF2">
    <property type="entry name" value="PYRUVATE DEHYDROGENASE E1 COMPONENT SUBUNIT BETA"/>
    <property type="match status" value="1"/>
</dbReference>
<dbReference type="Proteomes" id="UP000305423">
    <property type="component" value="Unassembled WGS sequence"/>
</dbReference>
<dbReference type="SUPFAM" id="SSF52922">
    <property type="entry name" value="TK C-terminal domain-like"/>
    <property type="match status" value="1"/>
</dbReference>
<feature type="non-terminal residue" evidence="5">
    <location>
        <position position="89"/>
    </location>
</feature>
<dbReference type="Gene3D" id="3.40.50.970">
    <property type="match status" value="1"/>
</dbReference>
<organism evidence="5 6">
    <name type="scientific">Pseudoalteromonas piscicida</name>
    <dbReference type="NCBI Taxonomy" id="43662"/>
    <lineage>
        <taxon>Bacteria</taxon>
        <taxon>Pseudomonadati</taxon>
        <taxon>Pseudomonadota</taxon>
        <taxon>Gammaproteobacteria</taxon>
        <taxon>Alteromonadales</taxon>
        <taxon>Pseudoalteromonadaceae</taxon>
        <taxon>Pseudoalteromonas</taxon>
    </lineage>
</organism>
<gene>
    <name evidence="5" type="ORF">CWB74_23630</name>
</gene>
<dbReference type="PANTHER" id="PTHR43257">
    <property type="entry name" value="PYRUVATE DEHYDROGENASE E1 COMPONENT BETA SUBUNIT"/>
    <property type="match status" value="1"/>
</dbReference>
<dbReference type="RefSeq" id="WP_283235595.1">
    <property type="nucleotide sequence ID" value="NZ_PNEL01000174.1"/>
</dbReference>
<keyword evidence="3" id="KW-0786">Thiamine pyrophosphate</keyword>
<dbReference type="Pfam" id="PF02780">
    <property type="entry name" value="Transketolase_C"/>
    <property type="match status" value="1"/>
</dbReference>
<evidence type="ECO:0000313" key="5">
    <source>
        <dbReference type="EMBL" id="TMN70990.1"/>
    </source>
</evidence>